<reference evidence="4 5" key="2">
    <citation type="submission" date="2015-05" db="EMBL/GenBank/DDBJ databases">
        <authorList>
            <person name="Morales-Cruz A."/>
            <person name="Amrine K.C."/>
            <person name="Cantu D."/>
        </authorList>
    </citation>
    <scope>NUCLEOTIDE SEQUENCE [LARGE SCALE GENOMIC DNA]</scope>
    <source>
        <strain evidence="4">UCRPC4</strain>
    </source>
</reference>
<feature type="signal peptide" evidence="2">
    <location>
        <begin position="1"/>
        <end position="21"/>
    </location>
</feature>
<dbReference type="GO" id="GO:0008199">
    <property type="term" value="F:ferric iron binding"/>
    <property type="evidence" value="ECO:0007669"/>
    <property type="project" value="InterPro"/>
</dbReference>
<dbReference type="PANTHER" id="PTHR34315:SF2">
    <property type="entry name" value="ANCHORED DIOXYGENASE, PUTATIVE (AFU_ORTHOLOGUE AFUA_3G01800)-RELATED"/>
    <property type="match status" value="1"/>
</dbReference>
<dbReference type="SUPFAM" id="SSF49482">
    <property type="entry name" value="Aromatic compound dioxygenase"/>
    <property type="match status" value="1"/>
</dbReference>
<sequence>MVCFSKLSGFTAALLTSAAVAHPGETHSQAHMKRELAARDHFASAGKRSLDACSDSASAQKLHARAIERRAQKVKDLREKRGIKTPAKKFRRDLAELEAWEEVNHNMTGSYSYDMFTAEADVFSANTSCVLAPEITDGPYYVVGEYMRSNVKESLYCDGVDLFLEVQYVDINTCEGVPTLAIDVWNANATGVYSGISTSGNYAAGGYNSTYLRGIQLTDFDGVVSFETIFPGHYEGRATHTHLLAHSNATVESNGTISVYSGAVTHIGQLFWDTELRDAVEEIYPYSTNTVTVTTNDEDMWAPVQASEEYDPFPQWLYLGDSLEDGLFAWIQIGVNVSADYTDDDYYSIAAYLDADGGHAESSSDYAGGSGSGNSTGNSTDSAAPSGTASFAATSSAA</sequence>
<organism evidence="4 5">
    <name type="scientific">Phaeomoniella chlamydospora</name>
    <name type="common">Phaeoacremonium chlamydosporum</name>
    <dbReference type="NCBI Taxonomy" id="158046"/>
    <lineage>
        <taxon>Eukaryota</taxon>
        <taxon>Fungi</taxon>
        <taxon>Dikarya</taxon>
        <taxon>Ascomycota</taxon>
        <taxon>Pezizomycotina</taxon>
        <taxon>Eurotiomycetes</taxon>
        <taxon>Chaetothyriomycetidae</taxon>
        <taxon>Phaeomoniellales</taxon>
        <taxon>Phaeomoniellaceae</taxon>
        <taxon>Phaeomoniella</taxon>
    </lineage>
</organism>
<feature type="chain" id="PRO_5002543250" evidence="2">
    <location>
        <begin position="22"/>
        <end position="398"/>
    </location>
</feature>
<dbReference type="AlphaFoldDB" id="A0A0G2DQH5"/>
<feature type="region of interest" description="Disordered" evidence="1">
    <location>
        <begin position="360"/>
        <end position="398"/>
    </location>
</feature>
<evidence type="ECO:0000256" key="1">
    <source>
        <dbReference type="SAM" id="MobiDB-lite"/>
    </source>
</evidence>
<evidence type="ECO:0000259" key="3">
    <source>
        <dbReference type="Pfam" id="PF00775"/>
    </source>
</evidence>
<feature type="compositionally biased region" description="Low complexity" evidence="1">
    <location>
        <begin position="375"/>
        <end position="398"/>
    </location>
</feature>
<evidence type="ECO:0000313" key="5">
    <source>
        <dbReference type="Proteomes" id="UP000053317"/>
    </source>
</evidence>
<dbReference type="InterPro" id="IPR015889">
    <property type="entry name" value="Intradiol_dOase_core"/>
</dbReference>
<evidence type="ECO:0000256" key="2">
    <source>
        <dbReference type="SAM" id="SignalP"/>
    </source>
</evidence>
<reference evidence="4 5" key="1">
    <citation type="submission" date="2015-05" db="EMBL/GenBank/DDBJ databases">
        <title>Distinctive expansion of gene families associated with plant cell wall degradation and secondary metabolism in the genomes of grapevine trunk pathogens.</title>
        <authorList>
            <person name="Lawrence D.P."/>
            <person name="Travadon R."/>
            <person name="Rolshausen P.E."/>
            <person name="Baumgartner K."/>
        </authorList>
    </citation>
    <scope>NUCLEOTIDE SEQUENCE [LARGE SCALE GENOMIC DNA]</scope>
    <source>
        <strain evidence="4">UCRPC4</strain>
    </source>
</reference>
<dbReference type="EMBL" id="LCWF01000345">
    <property type="protein sequence ID" value="KKY13297.1"/>
    <property type="molecule type" value="Genomic_DNA"/>
</dbReference>
<evidence type="ECO:0000313" key="4">
    <source>
        <dbReference type="EMBL" id="KKY13297.1"/>
    </source>
</evidence>
<dbReference type="Pfam" id="PF00775">
    <property type="entry name" value="Dioxygenase_C"/>
    <property type="match status" value="1"/>
</dbReference>
<feature type="domain" description="Intradiol ring-cleavage dioxygenases" evidence="3">
    <location>
        <begin position="158"/>
        <end position="238"/>
    </location>
</feature>
<dbReference type="InterPro" id="IPR000627">
    <property type="entry name" value="Intradiol_dOase_C"/>
</dbReference>
<keyword evidence="2" id="KW-0732">Signal</keyword>
<dbReference type="GO" id="GO:0016702">
    <property type="term" value="F:oxidoreductase activity, acting on single donors with incorporation of molecular oxygen, incorporation of two atoms of oxygen"/>
    <property type="evidence" value="ECO:0007669"/>
    <property type="project" value="InterPro"/>
</dbReference>
<dbReference type="PANTHER" id="PTHR34315">
    <property type="match status" value="1"/>
</dbReference>
<accession>A0A0G2DQH5</accession>
<dbReference type="Gene3D" id="2.60.130.10">
    <property type="entry name" value="Aromatic compound dioxygenase"/>
    <property type="match status" value="1"/>
</dbReference>
<keyword evidence="5" id="KW-1185">Reference proteome</keyword>
<dbReference type="CDD" id="cd03457">
    <property type="entry name" value="intradiol_dioxygenase_like"/>
    <property type="match status" value="1"/>
</dbReference>
<dbReference type="OrthoDB" id="121380at2759"/>
<protein>
    <submittedName>
        <fullName evidence="4">Putative gpi anchored</fullName>
    </submittedName>
</protein>
<dbReference type="Proteomes" id="UP000053317">
    <property type="component" value="Unassembled WGS sequence"/>
</dbReference>
<gene>
    <name evidence="4" type="ORF">UCRPC4_g06981</name>
</gene>
<proteinExistence type="predicted"/>
<name>A0A0G2DQH5_PHACM</name>
<comment type="caution">
    <text evidence="4">The sequence shown here is derived from an EMBL/GenBank/DDBJ whole genome shotgun (WGS) entry which is preliminary data.</text>
</comment>